<keyword evidence="1" id="KW-0472">Membrane</keyword>
<evidence type="ECO:0000313" key="3">
    <source>
        <dbReference type="Proteomes" id="UP000195755"/>
    </source>
</evidence>
<dbReference type="AlphaFoldDB" id="A0A1Z2KYV7"/>
<feature type="transmembrane region" description="Helical" evidence="1">
    <location>
        <begin position="15"/>
        <end position="36"/>
    </location>
</feature>
<gene>
    <name evidence="2" type="ORF">SMD11_1563</name>
</gene>
<organism evidence="2 3">
    <name type="scientific">Streptomyces albireticuli</name>
    <dbReference type="NCBI Taxonomy" id="1940"/>
    <lineage>
        <taxon>Bacteria</taxon>
        <taxon>Bacillati</taxon>
        <taxon>Actinomycetota</taxon>
        <taxon>Actinomycetes</taxon>
        <taxon>Kitasatosporales</taxon>
        <taxon>Streptomycetaceae</taxon>
        <taxon>Streptomyces</taxon>
    </lineage>
</organism>
<feature type="transmembrane region" description="Helical" evidence="1">
    <location>
        <begin position="99"/>
        <end position="117"/>
    </location>
</feature>
<dbReference type="EMBL" id="CP021744">
    <property type="protein sequence ID" value="ARZ67224.1"/>
    <property type="molecule type" value="Genomic_DNA"/>
</dbReference>
<evidence type="ECO:0000256" key="1">
    <source>
        <dbReference type="SAM" id="Phobius"/>
    </source>
</evidence>
<sequence length="140" mass="14233">MVNVPAHPPPVRRRVVLVPAPYLVFSAAFLAVSGSLRSGLPDPVATHFGTAGRADGFTSLAALPYVAVALLLIPGAVFAVCVGAFGAERAGAKSLTMRPLIAFAYGVAGFVAVPFLASAARDHAAGRADHRENDPTGQGG</sequence>
<evidence type="ECO:0008006" key="4">
    <source>
        <dbReference type="Google" id="ProtNLM"/>
    </source>
</evidence>
<reference evidence="2 3" key="1">
    <citation type="submission" date="2017-06" db="EMBL/GenBank/DDBJ databases">
        <title>Streptomyces albireticuli Genome sequencing and assembly.</title>
        <authorList>
            <person name="Wang Y."/>
            <person name="Du B."/>
            <person name="Ding Y."/>
            <person name="Liu H."/>
            <person name="Hou Q."/>
            <person name="Liu K."/>
            <person name="Yao L."/>
            <person name="Wang C."/>
        </authorList>
    </citation>
    <scope>NUCLEOTIDE SEQUENCE [LARGE SCALE GENOMIC DNA]</scope>
    <source>
        <strain evidence="2 3">MDJK11</strain>
    </source>
</reference>
<evidence type="ECO:0000313" key="2">
    <source>
        <dbReference type="EMBL" id="ARZ67224.1"/>
    </source>
</evidence>
<protein>
    <recommendedName>
        <fullName evidence="4">DUF1648 domain-containing protein</fullName>
    </recommendedName>
</protein>
<dbReference type="KEGG" id="salj:SMD11_1563"/>
<name>A0A1Z2KYV7_9ACTN</name>
<accession>A0A1Z2KYV7</accession>
<feature type="transmembrane region" description="Helical" evidence="1">
    <location>
        <begin position="62"/>
        <end position="87"/>
    </location>
</feature>
<keyword evidence="1" id="KW-0812">Transmembrane</keyword>
<dbReference type="Proteomes" id="UP000195755">
    <property type="component" value="Chromosome"/>
</dbReference>
<proteinExistence type="predicted"/>
<keyword evidence="1" id="KW-1133">Transmembrane helix</keyword>